<dbReference type="EMBL" id="JAODUP010000033">
    <property type="protein sequence ID" value="KAK2166959.1"/>
    <property type="molecule type" value="Genomic_DNA"/>
</dbReference>
<accession>A0AAD9NH47</accession>
<evidence type="ECO:0000313" key="3">
    <source>
        <dbReference type="EMBL" id="KAK2166959.1"/>
    </source>
</evidence>
<dbReference type="InterPro" id="IPR046341">
    <property type="entry name" value="SET_dom_sf"/>
</dbReference>
<dbReference type="Gene3D" id="2.170.270.10">
    <property type="entry name" value="SET domain"/>
    <property type="match status" value="2"/>
</dbReference>
<name>A0AAD9NH47_9ANNE</name>
<dbReference type="SMART" id="SM00317">
    <property type="entry name" value="SET"/>
    <property type="match status" value="1"/>
</dbReference>
<evidence type="ECO:0000313" key="4">
    <source>
        <dbReference type="Proteomes" id="UP001208570"/>
    </source>
</evidence>
<keyword evidence="4" id="KW-1185">Reference proteome</keyword>
<reference evidence="3" key="1">
    <citation type="journal article" date="2023" name="Mol. Biol. Evol.">
        <title>Third-Generation Sequencing Reveals the Adaptive Role of the Epigenome in Three Deep-Sea Polychaetes.</title>
        <authorList>
            <person name="Perez M."/>
            <person name="Aroh O."/>
            <person name="Sun Y."/>
            <person name="Lan Y."/>
            <person name="Juniper S.K."/>
            <person name="Young C.R."/>
            <person name="Angers B."/>
            <person name="Qian P.Y."/>
        </authorList>
    </citation>
    <scope>NUCLEOTIDE SEQUENCE</scope>
    <source>
        <strain evidence="3">P08H-3</strain>
    </source>
</reference>
<gene>
    <name evidence="3" type="ORF">LSH36_33g08077</name>
</gene>
<sequence>MFLNENRCCHGINIEANIWSQVVLMLSWLMTSSGYAPDETECPDKLHRGIMSHDYWVLYLRWLGVFATTFIPKNTWIGEYEGDILPSQLGDDNNFLEYAWSVPYGAPYRAWRTLPWRYFVIKPSKIPNAGLGVFATTFIPKNTWIGEYEGDILPSPLDDSDFLEYGWGAYADDEDMLRIDGGHIERSNWLRFVNCPNRESDESITGHFCYGRVFYRTKCDIYPGKELLIYYGDSYVEELGIYDGYYGN</sequence>
<dbReference type="InterPro" id="IPR001214">
    <property type="entry name" value="SET_dom"/>
</dbReference>
<organism evidence="3 4">
    <name type="scientific">Paralvinella palmiformis</name>
    <dbReference type="NCBI Taxonomy" id="53620"/>
    <lineage>
        <taxon>Eukaryota</taxon>
        <taxon>Metazoa</taxon>
        <taxon>Spiralia</taxon>
        <taxon>Lophotrochozoa</taxon>
        <taxon>Annelida</taxon>
        <taxon>Polychaeta</taxon>
        <taxon>Sedentaria</taxon>
        <taxon>Canalipalpata</taxon>
        <taxon>Terebellida</taxon>
        <taxon>Terebelliformia</taxon>
        <taxon>Alvinellidae</taxon>
        <taxon>Paralvinella</taxon>
    </lineage>
</organism>
<keyword evidence="1" id="KW-0732">Signal</keyword>
<evidence type="ECO:0000259" key="2">
    <source>
        <dbReference type="PROSITE" id="PS50280"/>
    </source>
</evidence>
<evidence type="ECO:0000256" key="1">
    <source>
        <dbReference type="SAM" id="SignalP"/>
    </source>
</evidence>
<feature type="domain" description="SET" evidence="2">
    <location>
        <begin position="117"/>
        <end position="232"/>
    </location>
</feature>
<proteinExistence type="predicted"/>
<dbReference type="Pfam" id="PF21549">
    <property type="entry name" value="PRDM2_PR"/>
    <property type="match status" value="1"/>
</dbReference>
<comment type="caution">
    <text evidence="3">The sequence shown here is derived from an EMBL/GenBank/DDBJ whole genome shotgun (WGS) entry which is preliminary data.</text>
</comment>
<protein>
    <recommendedName>
        <fullName evidence="2">SET domain-containing protein</fullName>
    </recommendedName>
</protein>
<dbReference type="PROSITE" id="PS50280">
    <property type="entry name" value="SET"/>
    <property type="match status" value="1"/>
</dbReference>
<dbReference type="Proteomes" id="UP001208570">
    <property type="component" value="Unassembled WGS sequence"/>
</dbReference>
<dbReference type="AlphaFoldDB" id="A0AAD9NH47"/>
<feature type="signal peptide" evidence="1">
    <location>
        <begin position="1"/>
        <end position="34"/>
    </location>
</feature>
<feature type="chain" id="PRO_5042291187" description="SET domain-containing protein" evidence="1">
    <location>
        <begin position="35"/>
        <end position="248"/>
    </location>
</feature>
<dbReference type="SUPFAM" id="SSF82199">
    <property type="entry name" value="SET domain"/>
    <property type="match status" value="2"/>
</dbReference>